<accession>A0A4D9EZ74</accession>
<protein>
    <submittedName>
        <fullName evidence="2">Endoribonuclease Dicer</fullName>
    </submittedName>
</protein>
<dbReference type="Proteomes" id="UP000297703">
    <property type="component" value="Unassembled WGS sequence"/>
</dbReference>
<reference evidence="2 3" key="1">
    <citation type="submission" date="2019-04" db="EMBL/GenBank/DDBJ databases">
        <title>Draft genome of the big-headed turtle Platysternon megacephalum.</title>
        <authorList>
            <person name="Gong S."/>
        </authorList>
    </citation>
    <scope>NUCLEOTIDE SEQUENCE [LARGE SCALE GENOMIC DNA]</scope>
    <source>
        <strain evidence="2">DO16091913</strain>
        <tissue evidence="2">Muscle</tissue>
    </source>
</reference>
<evidence type="ECO:0000313" key="2">
    <source>
        <dbReference type="EMBL" id="TFK15976.1"/>
    </source>
</evidence>
<evidence type="ECO:0000256" key="1">
    <source>
        <dbReference type="SAM" id="Phobius"/>
    </source>
</evidence>
<comment type="caution">
    <text evidence="2">The sequence shown here is derived from an EMBL/GenBank/DDBJ whole genome shotgun (WGS) entry which is preliminary data.</text>
</comment>
<keyword evidence="1" id="KW-1133">Transmembrane helix</keyword>
<proteinExistence type="predicted"/>
<sequence length="127" mass="14676">MFSASSNYNEQYKNVASKVVHLLIKHVAVFFTIIRNSCVTDLFLVSMLIQCLLADILKGYHASWIKEPPHSSMLVGSFLGHLWNFLYIFLFNANFVKDLVYIVDHTSQESVIQIQSSRYFQQVHIAF</sequence>
<keyword evidence="3" id="KW-1185">Reference proteome</keyword>
<dbReference type="AlphaFoldDB" id="A0A4D9EZ74"/>
<keyword evidence="1" id="KW-0812">Transmembrane</keyword>
<name>A0A4D9EZ74_9SAUR</name>
<dbReference type="EMBL" id="QXTE01000002">
    <property type="protein sequence ID" value="TFK15976.1"/>
    <property type="molecule type" value="Genomic_DNA"/>
</dbReference>
<keyword evidence="1" id="KW-0472">Membrane</keyword>
<organism evidence="2 3">
    <name type="scientific">Platysternon megacephalum</name>
    <name type="common">big-headed turtle</name>
    <dbReference type="NCBI Taxonomy" id="55544"/>
    <lineage>
        <taxon>Eukaryota</taxon>
        <taxon>Metazoa</taxon>
        <taxon>Chordata</taxon>
        <taxon>Craniata</taxon>
        <taxon>Vertebrata</taxon>
        <taxon>Euteleostomi</taxon>
        <taxon>Archelosauria</taxon>
        <taxon>Testudinata</taxon>
        <taxon>Testudines</taxon>
        <taxon>Cryptodira</taxon>
        <taxon>Durocryptodira</taxon>
        <taxon>Testudinoidea</taxon>
        <taxon>Platysternidae</taxon>
        <taxon>Platysternon</taxon>
    </lineage>
</organism>
<feature type="transmembrane region" description="Helical" evidence="1">
    <location>
        <begin position="41"/>
        <end position="60"/>
    </location>
</feature>
<feature type="transmembrane region" description="Helical" evidence="1">
    <location>
        <begin position="72"/>
        <end position="91"/>
    </location>
</feature>
<evidence type="ECO:0000313" key="3">
    <source>
        <dbReference type="Proteomes" id="UP000297703"/>
    </source>
</evidence>
<gene>
    <name evidence="2" type="ORF">DR999_PMT00386</name>
</gene>
<reference evidence="2 3" key="2">
    <citation type="submission" date="2019-04" db="EMBL/GenBank/DDBJ databases">
        <title>The genome sequence of big-headed turtle.</title>
        <authorList>
            <person name="Gong S."/>
        </authorList>
    </citation>
    <scope>NUCLEOTIDE SEQUENCE [LARGE SCALE GENOMIC DNA]</scope>
    <source>
        <strain evidence="2">DO16091913</strain>
        <tissue evidence="2">Muscle</tissue>
    </source>
</reference>